<dbReference type="RefSeq" id="WP_003607958.1">
    <property type="nucleotide sequence ID" value="NZ_ALXH01000043.1"/>
</dbReference>
<comment type="subcellular location">
    <subcellularLocation>
        <location evidence="1">Cell membrane</location>
        <topology evidence="1">Multi-pass membrane protein</topology>
    </subcellularLocation>
</comment>
<dbReference type="GeneID" id="57978800"/>
<feature type="chain" id="PRO_5044616911" evidence="8">
    <location>
        <begin position="24"/>
        <end position="400"/>
    </location>
</feature>
<dbReference type="PANTHER" id="PTHR43124:SF3">
    <property type="entry name" value="CHLORAMPHENICOL EFFLUX PUMP RV0191"/>
    <property type="match status" value="1"/>
</dbReference>
<feature type="transmembrane region" description="Helical" evidence="7">
    <location>
        <begin position="241"/>
        <end position="258"/>
    </location>
</feature>
<dbReference type="SUPFAM" id="SSF103473">
    <property type="entry name" value="MFS general substrate transporter"/>
    <property type="match status" value="1"/>
</dbReference>
<organism evidence="11 12">
    <name type="scientific">Weissella confusa</name>
    <name type="common">Lactobacillus confusus</name>
    <dbReference type="NCBI Taxonomy" id="1583"/>
    <lineage>
        <taxon>Bacteria</taxon>
        <taxon>Bacillati</taxon>
        <taxon>Bacillota</taxon>
        <taxon>Bacilli</taxon>
        <taxon>Lactobacillales</taxon>
        <taxon>Lactobacillaceae</taxon>
        <taxon>Weissella</taxon>
    </lineage>
</organism>
<accession>A0A4Z0RM46</accession>
<evidence type="ECO:0000313" key="12">
    <source>
        <dbReference type="Proteomes" id="UP000728106"/>
    </source>
</evidence>
<dbReference type="EMBL" id="JAAOCP010000013">
    <property type="protein sequence ID" value="MBJ7639646.1"/>
    <property type="molecule type" value="Genomic_DNA"/>
</dbReference>
<dbReference type="InterPro" id="IPR011701">
    <property type="entry name" value="MFS"/>
</dbReference>
<keyword evidence="5 7" id="KW-1133">Transmembrane helix</keyword>
<gene>
    <name evidence="11" type="ORF">HAU20_09700</name>
    <name evidence="10" type="ORF">HAU43_01775</name>
</gene>
<feature type="transmembrane region" description="Helical" evidence="7">
    <location>
        <begin position="138"/>
        <end position="155"/>
    </location>
</feature>
<evidence type="ECO:0000256" key="7">
    <source>
        <dbReference type="SAM" id="Phobius"/>
    </source>
</evidence>
<dbReference type="InterPro" id="IPR036259">
    <property type="entry name" value="MFS_trans_sf"/>
</dbReference>
<keyword evidence="8" id="KW-0732">Signal</keyword>
<evidence type="ECO:0000256" key="3">
    <source>
        <dbReference type="ARBA" id="ARBA00022475"/>
    </source>
</evidence>
<name>A0A4Z0RM46_WEICO</name>
<evidence type="ECO:0000256" key="2">
    <source>
        <dbReference type="ARBA" id="ARBA00022448"/>
    </source>
</evidence>
<proteinExistence type="predicted"/>
<dbReference type="PROSITE" id="PS50850">
    <property type="entry name" value="MFS"/>
    <property type="match status" value="1"/>
</dbReference>
<feature type="transmembrane region" description="Helical" evidence="7">
    <location>
        <begin position="359"/>
        <end position="382"/>
    </location>
</feature>
<protein>
    <submittedName>
        <fullName evidence="11">MFS transporter</fullName>
    </submittedName>
</protein>
<feature type="signal peptide" evidence="8">
    <location>
        <begin position="1"/>
        <end position="23"/>
    </location>
</feature>
<reference evidence="11 12" key="2">
    <citation type="journal article" date="2021" name="Int. J. Food Microbiol.">
        <title>Safety demonstration of a microbial species for use in the food chain: Weissella confusa.</title>
        <authorList>
            <person name="Bourdichon F."/>
            <person name="Patrone V."/>
            <person name="Fontana A."/>
            <person name="Milani G."/>
            <person name="Morelli L."/>
        </authorList>
    </citation>
    <scope>NUCLEOTIDE SEQUENCE [LARGE SCALE GENOMIC DNA]</scope>
    <source>
        <strain evidence="10">CCUG 30943</strain>
        <strain evidence="11 12">CCUG 43002</strain>
    </source>
</reference>
<evidence type="ECO:0000256" key="5">
    <source>
        <dbReference type="ARBA" id="ARBA00022989"/>
    </source>
</evidence>
<dbReference type="PANTHER" id="PTHR43124">
    <property type="entry name" value="PURINE EFFLUX PUMP PBUE"/>
    <property type="match status" value="1"/>
</dbReference>
<feature type="transmembrane region" description="Helical" evidence="7">
    <location>
        <begin position="291"/>
        <end position="317"/>
    </location>
</feature>
<reference evidence="11" key="1">
    <citation type="submission" date="2020-02" db="EMBL/GenBank/DDBJ databases">
        <authorList>
            <person name="Fontana A."/>
            <person name="Patrone V."/>
            <person name="Morelli L."/>
        </authorList>
    </citation>
    <scope>NUCLEOTIDE SEQUENCE</scope>
    <source>
        <strain evidence="10">CCUG 30943</strain>
        <strain evidence="11">CCUG 43002</strain>
    </source>
</reference>
<keyword evidence="6 7" id="KW-0472">Membrane</keyword>
<dbReference type="Proteomes" id="UP000728106">
    <property type="component" value="Unassembled WGS sequence"/>
</dbReference>
<evidence type="ECO:0000313" key="11">
    <source>
        <dbReference type="EMBL" id="MBJ7639646.1"/>
    </source>
</evidence>
<evidence type="ECO:0000256" key="1">
    <source>
        <dbReference type="ARBA" id="ARBA00004651"/>
    </source>
</evidence>
<evidence type="ECO:0000313" key="10">
    <source>
        <dbReference type="EMBL" id="MBJ7631834.1"/>
    </source>
</evidence>
<dbReference type="GO" id="GO:0005886">
    <property type="term" value="C:plasma membrane"/>
    <property type="evidence" value="ECO:0007669"/>
    <property type="project" value="UniProtKB-SubCell"/>
</dbReference>
<feature type="transmembrane region" description="Helical" evidence="7">
    <location>
        <begin position="265"/>
        <end position="285"/>
    </location>
</feature>
<sequence>MNKHSFWFKVALLSIATLTNAAAAVQVTVPLIHQTLGGHSQTDIELLMSVSSLGILIFVLLSPLVTRLIGNKRTVVLGLLVSVIAGVTPMFTENYTIILASRFLFGAGVGLFNSLSFSLISMYYTGHERDALIGYRDAAAAMVTTLLTWVVGFLMGGGWHAAFGVYALGAIPLVLFGLLVPDNTPVVEEEHVTASGHVRVNGAMIFSALFAFFWFTAYFGITVKMAPVFAERGYGTAADASFVTGLVTAFQFLSSLLFGQIKRLLGRYSIAIGATLAMAMVFILIQSQSLIVSAVAVAGYGFAFGMVMPGIFSNLAAETNAVSQTLGSTMMLVGINVGVSASPYVLKALNGWFNQTSEIANYVIISFMLLLLAIVAFMKAAIRYERHTDKLGETAREGKG</sequence>
<dbReference type="InterPro" id="IPR020846">
    <property type="entry name" value="MFS_dom"/>
</dbReference>
<feature type="transmembrane region" description="Helical" evidence="7">
    <location>
        <begin position="200"/>
        <end position="221"/>
    </location>
</feature>
<dbReference type="GO" id="GO:0022857">
    <property type="term" value="F:transmembrane transporter activity"/>
    <property type="evidence" value="ECO:0007669"/>
    <property type="project" value="InterPro"/>
</dbReference>
<keyword evidence="12" id="KW-1185">Reference proteome</keyword>
<dbReference type="Pfam" id="PF07690">
    <property type="entry name" value="MFS_1"/>
    <property type="match status" value="1"/>
</dbReference>
<dbReference type="Proteomes" id="UP000808038">
    <property type="component" value="Unassembled WGS sequence"/>
</dbReference>
<feature type="domain" description="Major facilitator superfamily (MFS) profile" evidence="9">
    <location>
        <begin position="1"/>
        <end position="383"/>
    </location>
</feature>
<feature type="transmembrane region" description="Helical" evidence="7">
    <location>
        <begin position="74"/>
        <end position="91"/>
    </location>
</feature>
<keyword evidence="4 7" id="KW-0812">Transmembrane</keyword>
<keyword evidence="3" id="KW-1003">Cell membrane</keyword>
<dbReference type="InterPro" id="IPR050189">
    <property type="entry name" value="MFS_Efflux_Transporters"/>
</dbReference>
<evidence type="ECO:0000256" key="6">
    <source>
        <dbReference type="ARBA" id="ARBA00023136"/>
    </source>
</evidence>
<dbReference type="Gene3D" id="1.20.1250.20">
    <property type="entry name" value="MFS general substrate transporter like domains"/>
    <property type="match status" value="1"/>
</dbReference>
<feature type="transmembrane region" description="Helical" evidence="7">
    <location>
        <begin position="329"/>
        <end position="347"/>
    </location>
</feature>
<feature type="transmembrane region" description="Helical" evidence="7">
    <location>
        <begin position="103"/>
        <end position="126"/>
    </location>
</feature>
<evidence type="ECO:0000259" key="9">
    <source>
        <dbReference type="PROSITE" id="PS50850"/>
    </source>
</evidence>
<feature type="transmembrane region" description="Helical" evidence="7">
    <location>
        <begin position="47"/>
        <end position="65"/>
    </location>
</feature>
<evidence type="ECO:0000256" key="8">
    <source>
        <dbReference type="SAM" id="SignalP"/>
    </source>
</evidence>
<dbReference type="AlphaFoldDB" id="A0A4Z0RM46"/>
<feature type="transmembrane region" description="Helical" evidence="7">
    <location>
        <begin position="161"/>
        <end position="180"/>
    </location>
</feature>
<dbReference type="EMBL" id="JAAOCX010000002">
    <property type="protein sequence ID" value="MBJ7631834.1"/>
    <property type="molecule type" value="Genomic_DNA"/>
</dbReference>
<comment type="caution">
    <text evidence="11">The sequence shown here is derived from an EMBL/GenBank/DDBJ whole genome shotgun (WGS) entry which is preliminary data.</text>
</comment>
<evidence type="ECO:0000256" key="4">
    <source>
        <dbReference type="ARBA" id="ARBA00022692"/>
    </source>
</evidence>
<keyword evidence="2" id="KW-0813">Transport</keyword>